<dbReference type="InterPro" id="IPR029068">
    <property type="entry name" value="Glyas_Bleomycin-R_OHBP_Dase"/>
</dbReference>
<sequence>MTGAPYAVRLSSTAAKVLDTLPDRVEDTVWDVLDAAASDPWGFRQWNADDPEGHDVRFASVGRLSLTYWVNRPLRHLTVLNIVWLGT</sequence>
<accession>A0ABU4KFU6</accession>
<evidence type="ECO:0000313" key="2">
    <source>
        <dbReference type="Proteomes" id="UP001278571"/>
    </source>
</evidence>
<protein>
    <recommendedName>
        <fullName evidence="3">Cytotoxic translational repressor of toxin-antitoxin stability system</fullName>
    </recommendedName>
</protein>
<organism evidence="1 2">
    <name type="scientific">Streptomyces roseolus</name>
    <dbReference type="NCBI Taxonomy" id="67358"/>
    <lineage>
        <taxon>Bacteria</taxon>
        <taxon>Bacillati</taxon>
        <taxon>Actinomycetota</taxon>
        <taxon>Actinomycetes</taxon>
        <taxon>Kitasatosporales</taxon>
        <taxon>Streptomycetaceae</taxon>
        <taxon>Streptomyces</taxon>
    </lineage>
</organism>
<name>A0ABU4KFU6_9ACTN</name>
<dbReference type="EMBL" id="JAWJZF010000503">
    <property type="protein sequence ID" value="MDX2296654.1"/>
    <property type="molecule type" value="Genomic_DNA"/>
</dbReference>
<dbReference type="Gene3D" id="3.10.180.10">
    <property type="entry name" value="2,3-Dihydroxybiphenyl 1,2-Dioxygenase, domain 1"/>
    <property type="match status" value="1"/>
</dbReference>
<dbReference type="RefSeq" id="WP_319012819.1">
    <property type="nucleotide sequence ID" value="NZ_JAWJZF010000503.1"/>
</dbReference>
<evidence type="ECO:0008006" key="3">
    <source>
        <dbReference type="Google" id="ProtNLM"/>
    </source>
</evidence>
<dbReference type="Proteomes" id="UP001278571">
    <property type="component" value="Unassembled WGS sequence"/>
</dbReference>
<evidence type="ECO:0000313" key="1">
    <source>
        <dbReference type="EMBL" id="MDX2296654.1"/>
    </source>
</evidence>
<gene>
    <name evidence="1" type="ORF">R2363_31345</name>
</gene>
<reference evidence="1 2" key="1">
    <citation type="submission" date="2023-10" db="EMBL/GenBank/DDBJ databases">
        <authorList>
            <person name="Wang X.X."/>
        </authorList>
    </citation>
    <scope>NUCLEOTIDE SEQUENCE [LARGE SCALE GENOMIC DNA]</scope>
    <source>
        <strain evidence="1 2">NBRC 12816</strain>
    </source>
</reference>
<proteinExistence type="predicted"/>
<keyword evidence="2" id="KW-1185">Reference proteome</keyword>
<comment type="caution">
    <text evidence="1">The sequence shown here is derived from an EMBL/GenBank/DDBJ whole genome shotgun (WGS) entry which is preliminary data.</text>
</comment>